<feature type="domain" description="CNA-B" evidence="10">
    <location>
        <begin position="1762"/>
        <end position="1849"/>
    </location>
</feature>
<feature type="domain" description="Collagen binding" evidence="9">
    <location>
        <begin position="389"/>
        <end position="489"/>
    </location>
</feature>
<feature type="domain" description="SDR-like Ig" evidence="13">
    <location>
        <begin position="248"/>
        <end position="334"/>
    </location>
</feature>
<dbReference type="CDD" id="cd00222">
    <property type="entry name" value="CollagenBindB"/>
    <property type="match status" value="13"/>
</dbReference>
<feature type="domain" description="CNA-B" evidence="10">
    <location>
        <begin position="2148"/>
        <end position="2237"/>
    </location>
</feature>
<dbReference type="RefSeq" id="WP_126110545.1">
    <property type="nucleotide sequence ID" value="NZ_CP034465.1"/>
</dbReference>
<evidence type="ECO:0000256" key="2">
    <source>
        <dbReference type="ARBA" id="ARBA00022512"/>
    </source>
</evidence>
<evidence type="ECO:0000256" key="1">
    <source>
        <dbReference type="ARBA" id="ARBA00004613"/>
    </source>
</evidence>
<evidence type="ECO:0000256" key="6">
    <source>
        <dbReference type="SAM" id="MobiDB-lite"/>
    </source>
</evidence>
<gene>
    <name evidence="14" type="ORF">EJN90_09185</name>
</gene>
<feature type="region of interest" description="Disordered" evidence="6">
    <location>
        <begin position="628"/>
        <end position="653"/>
    </location>
</feature>
<dbReference type="Pfam" id="PF05737">
    <property type="entry name" value="Collagen_bind"/>
    <property type="match status" value="2"/>
</dbReference>
<dbReference type="GO" id="GO:0005518">
    <property type="term" value="F:collagen binding"/>
    <property type="evidence" value="ECO:0007669"/>
    <property type="project" value="InterPro"/>
</dbReference>
<feature type="domain" description="CNA-B" evidence="10">
    <location>
        <begin position="1568"/>
        <end position="1657"/>
    </location>
</feature>
<evidence type="ECO:0000259" key="10">
    <source>
        <dbReference type="Pfam" id="PF05738"/>
    </source>
</evidence>
<keyword evidence="7" id="KW-0812">Transmembrane</keyword>
<dbReference type="InterPro" id="IPR008456">
    <property type="entry name" value="Collagen-bd_dom"/>
</dbReference>
<keyword evidence="7" id="KW-1133">Transmembrane helix</keyword>
<dbReference type="Pfam" id="PF05738">
    <property type="entry name" value="Cna_B"/>
    <property type="match status" value="14"/>
</dbReference>
<feature type="transmembrane region" description="Helical" evidence="7">
    <location>
        <begin position="3007"/>
        <end position="3026"/>
    </location>
</feature>
<feature type="compositionally biased region" description="Basic and acidic residues" evidence="6">
    <location>
        <begin position="2970"/>
        <end position="2998"/>
    </location>
</feature>
<keyword evidence="15" id="KW-1185">Reference proteome</keyword>
<feature type="domain" description="CNA-B" evidence="10">
    <location>
        <begin position="2340"/>
        <end position="2429"/>
    </location>
</feature>
<feature type="region of interest" description="Disordered" evidence="6">
    <location>
        <begin position="2921"/>
        <end position="3003"/>
    </location>
</feature>
<feature type="domain" description="CNA-B" evidence="10">
    <location>
        <begin position="2438"/>
        <end position="2526"/>
    </location>
</feature>
<evidence type="ECO:0000259" key="8">
    <source>
        <dbReference type="Pfam" id="PF00746"/>
    </source>
</evidence>
<dbReference type="GO" id="GO:0005576">
    <property type="term" value="C:extracellular region"/>
    <property type="evidence" value="ECO:0007669"/>
    <property type="project" value="UniProtKB-SubCell"/>
</dbReference>
<feature type="domain" description="CNA-B" evidence="10">
    <location>
        <begin position="2534"/>
        <end position="2618"/>
    </location>
</feature>
<accession>A0A3Q9BMY3</accession>
<sequence>MRRRVSLIAIIMLLGQTFLNTFGAVVSAVSINNDESIFSEINYLDEHEQPVDFDTYTGPVVATVDWSAEGKEITSETTEEIQLNETVTYEEQAGNLIGEEDTTVGTYQVTTGGKLSVQFNEAIESQPQAKNTLRITGRYEAPVPETQVAGETAAAEGTEAEDSSEEASGESDDEDPAQENDGEETNEDDQVIEEEQAEEVEEVAEFFDIAPLTELEGSFISGFKFELIGPEGPISVGNGETVEIDPTTIEYMNLGYDFEFPHDMDIHEGDTFEISLPDVVNVPARTGSVQPTNGPLVNYEVTADGRILFTFTDDWNIDDRLMHLDLQANIDVEIFEEKREVEVKVPYVDGEEFHAVLVGSRDGVEGADVKTGNTFNAENEETNFRPEYAEWTIRFNDNLKSYENTSVVDTLSTGHTLAEDSIEIYRIPRNYLTGEVTGEPVLIDPSEYTSSSDASSFTIGFGSIEDTYEIRYRTNIDYETVESNTTINNTARIILDGNETELDHSIDLEWGNDFDPIVKSGAVNSNDRTRINWEVRYNFASHSLGEVTLTDIIDTGTVDLSTVEVFEVGVDGNGNPTGWNNIEEFTSDTVDGTTVINIPNSNGKSYVIRFASDVPGNYVGEVKNTIDDNNPNTPPGEDIVEVDTRPGGNKSGKVQYGEDGVPYIEWTVQFNTNKVVFDGFEFTDTFNDKHLELVQDSFVLTHSGGATLTQGKDYYVTPSTEGFTFKLEGSSEKEVYTLTYRTNYTAEGLKQENASNTVDWDWDGNGIGPEVEVGHPVAGINKTGNYVVGKDDNGVNRQEISWKIEFNTNKLVLETPKLVDTFEPTELEIVAGPFKITTANTTLVEGIDYHFTRTADGFEVQFINNSLPQVYVVEYHTTIPAGNDVSSTNTVQLEWQGHKEKDKANVDMGKNTPGSYKNGSTVAYEEDGVTLKKNEWDIRFNTNKRIIQNLVLTDTYSPGKIVNPIVITDIDNDTHLVEGTDYTISYTEGQFVVKFEKQTEPVEYSLTYSTSYNAVEDQEDAKNEYTIKFLGGTEEGSKTIPKPMLNVQKASTGVTGVSIDEEGKITPAVISWEITGNTDGPNYVHLINAVFEDTIQSDQRYVEGSMKLNGEPITPTWTGTPEENNYTFTVKLPNGAAEHSLTYETVIYNFQSNDVNDPSRYHNTVDLINFKGGVGGSNEEKVSASSSARYFSEHKQQNPSKTGKQDPEDDLIKWEAIVNANKLPIKNGTIRDILDEHLEYVVALEVYAVINGVDVLVPENGYTYAETEIDGKPAFTITFNGPTKVTPNEIENGIHYTYKLKYNTSLREDIIGTRWVSNRIQVLGHDFKVIEETVSESTYSEKWYFGGGGSSRTLTLKFSKVDADNGTSLNGVTFELHKVAGPNNTQTLVDSFETLTDGYYELAKQRSGRYILTEKTTLPNYILGDPVYFILGYAEDGATVLDITDSNFQNPIRIDNDVLSVENKRQKTSVTANKIWAGENPHPTIWFKLFRQAGDNAAEEVQGAELKELAPGTAQVVWDGVDAKNPEGIDYTYSVQEVDAEGNEFTPTGYTKVEDGLTVTNTATPIEVSVTKVWDDGNDQDGLRKTSVEVELIENGSPTGNTVVLSKDNNWSDTFENLPAYRNGTLIDYSVVELNVPEEYVSTVDRDDNGNLIVTNTYTPAVTGLTINKAWDDGDDQDGLRPESIEVQLMAGKESIGEPVELTAETGWTHTWLDLPVNKAGEPIEYSVVESTVPNGYEATTSEIVDGVVTITNTHTPAVVNIPVSKVWSDANNQDGIRPETIIANLLANGNSVGNIELSTDNEWAHTFENLPVYNEGKEIVYTVTENKVENYSPTITGTVVEGFVITNSYTPEETSVTVTKNWQDGNNQDGNRPESIEVQLTADGVATDHTAVLNEENNWTATWTGLALNSKGTAIDYSVEEITEVDGYEVVVDAADHGNIILTNTYEPAVTELTVNKVWDDADNQDGIRSESVEVQLIAGNQEYGDPVTLNAENNWSYTWTDLAVNAAGEAIEYSLVEVNVPEGYTSIASEIVDGTITVTNVHEPEVTSIKVSKVWDDADNQDGIRPENITVELKADGDVVAEPVELNEDNSWTHTWTDLAVNAAGEAIEYEIIESDVPEGYEVNINSENPKDIVITNTYTPVVTEVTVNKVWDDANNQDGLRPESVEVQLMADGETVGKTIKLDDSNEWTNTWSNLPMNETGEPIEYSVVESKIPAGYEATTSEIVDGVVTITNTHTPAVVNIPVSKVWEDADNQDGVRPETITANLLADGDPIGNIELSADNEWTHTFENLPVYNDGSIINYTVTEDTVEGYSTMIEGTVAEGFVITNSYTPEETSVTVTKNWQDSNNQDGNRPESIEVQLTANGEAVGKSIELNAENNWTHTWSELALNEAGISINYSVVESNVPTAYEVAINDENHGNIIVTNTYTPAVTDLTVNKAWDDANNQDGIRSKDVTVQLIADNEKIGEPITLKAENEWTHTWTALPVNASGEAIEYSVIETNVPEGYEATVSEIVDGTITVTNTHEPEMTSIPVTKVWNDANNQDGIRPESIMVNLLKDGELFRSVEVTADDSDDWSYIFEDLPVYANGEKVVYTISEDEVTGYTVEYDGMNIINTHVPEVITVSGNKTWDDANNQDGIRPESITVNLLANGLPVDSVTVTAEEEWAYSFANLPKFENGEVILYTITENSVENYTSEINGHNITNSYTPGETSVTVTKAWDDNNDKAGFRPKSIKVQLHADGEAIEEPVVLSEANEWTHIWTELAAKANGEDIVYTVSEVTVVDSYTATINDSDKGNIILTNTYTPAKVSVGDYVWIDVNKDGLQDETDIPLEGIVLTIEDEEGNPVTDVYSNPVGPTTTDENGFYIFENLPIDHSYTVRIDREASAKVLEGYVPTLQEVGLDISIDSSTWEATSRHLTKNGEHDPTLDFGFVVAPVDPVDPEEPGEPAEPEEPSEPTVPVDPEEPTDSAKPEEPKAPEKEAEEKPDKEESKDKELPYAGREASMISYIIGSILVLSGLGTLFVKSRKKQED</sequence>
<feature type="domain" description="CNA-B" evidence="10">
    <location>
        <begin position="2245"/>
        <end position="2332"/>
    </location>
</feature>
<dbReference type="Pfam" id="PF00746">
    <property type="entry name" value="Gram_pos_anchor"/>
    <property type="match status" value="1"/>
</dbReference>
<keyword evidence="2" id="KW-0134">Cell wall</keyword>
<evidence type="ECO:0000256" key="4">
    <source>
        <dbReference type="ARBA" id="ARBA00022729"/>
    </source>
</evidence>
<dbReference type="InterPro" id="IPR008454">
    <property type="entry name" value="Collagen-bd_Cna-like_B-typ_dom"/>
</dbReference>
<comment type="subcellular location">
    <subcellularLocation>
        <location evidence="1">Secreted</location>
    </subcellularLocation>
</comment>
<protein>
    <submittedName>
        <fullName evidence="14">Cna B-type domain-containing protein</fullName>
    </submittedName>
</protein>
<dbReference type="Gene3D" id="2.60.40.740">
    <property type="match status" value="7"/>
</dbReference>
<keyword evidence="3" id="KW-0964">Secreted</keyword>
<dbReference type="Pfam" id="PF17802">
    <property type="entry name" value="SpaA"/>
    <property type="match status" value="1"/>
</dbReference>
<feature type="region of interest" description="Disordered" evidence="6">
    <location>
        <begin position="131"/>
        <end position="199"/>
    </location>
</feature>
<feature type="domain" description="CNA-B" evidence="10">
    <location>
        <begin position="1470"/>
        <end position="1562"/>
    </location>
</feature>
<feature type="region of interest" description="Disordered" evidence="6">
    <location>
        <begin position="1178"/>
        <end position="1207"/>
    </location>
</feature>
<feature type="domain" description="SpaA-like prealbumin fold" evidence="12">
    <location>
        <begin position="1356"/>
        <end position="1444"/>
    </location>
</feature>
<dbReference type="Pfam" id="PF17210">
    <property type="entry name" value="SdrD_B"/>
    <property type="match status" value="1"/>
</dbReference>
<feature type="domain" description="CNA-B" evidence="10">
    <location>
        <begin position="2626"/>
        <end position="2708"/>
    </location>
</feature>
<evidence type="ECO:0000256" key="3">
    <source>
        <dbReference type="ARBA" id="ARBA00022525"/>
    </source>
</evidence>
<keyword evidence="5" id="KW-0572">Peptidoglycan-anchor</keyword>
<feature type="region of interest" description="Disordered" evidence="6">
    <location>
        <begin position="900"/>
        <end position="919"/>
    </location>
</feature>
<dbReference type="SUPFAM" id="SSF49478">
    <property type="entry name" value="Cna protein B-type domain"/>
    <property type="match status" value="14"/>
</dbReference>
<feature type="domain" description="Collagen binding" evidence="9">
    <location>
        <begin position="517"/>
        <end position="614"/>
    </location>
</feature>
<evidence type="ECO:0000259" key="9">
    <source>
        <dbReference type="Pfam" id="PF05737"/>
    </source>
</evidence>
<dbReference type="Gene3D" id="2.60.40.10">
    <property type="entry name" value="Immunoglobulins"/>
    <property type="match status" value="2"/>
</dbReference>
<evidence type="ECO:0000313" key="14">
    <source>
        <dbReference type="EMBL" id="AZP04795.1"/>
    </source>
</evidence>
<evidence type="ECO:0000313" key="15">
    <source>
        <dbReference type="Proteomes" id="UP000273326"/>
    </source>
</evidence>
<evidence type="ECO:0000259" key="13">
    <source>
        <dbReference type="Pfam" id="PF17961"/>
    </source>
</evidence>
<dbReference type="OrthoDB" id="2158979at2"/>
<dbReference type="InterPro" id="IPR041171">
    <property type="entry name" value="SDR_Ig"/>
</dbReference>
<feature type="compositionally biased region" description="Acidic residues" evidence="6">
    <location>
        <begin position="158"/>
        <end position="199"/>
    </location>
</feature>
<dbReference type="Proteomes" id="UP000273326">
    <property type="component" value="Chromosome"/>
</dbReference>
<keyword evidence="4" id="KW-0732">Signal</keyword>
<evidence type="ECO:0000259" key="11">
    <source>
        <dbReference type="Pfam" id="PF17210"/>
    </source>
</evidence>
<proteinExistence type="predicted"/>
<organism evidence="14 15">
    <name type="scientific">Jeotgalibaca ciconiae</name>
    <dbReference type="NCBI Taxonomy" id="2496265"/>
    <lineage>
        <taxon>Bacteria</taxon>
        <taxon>Bacillati</taxon>
        <taxon>Bacillota</taxon>
        <taxon>Bacilli</taxon>
        <taxon>Lactobacillales</taxon>
        <taxon>Carnobacteriaceae</taxon>
        <taxon>Jeotgalibaca</taxon>
    </lineage>
</organism>
<feature type="domain" description="SD-repeat containing protein B" evidence="11">
    <location>
        <begin position="2812"/>
        <end position="2934"/>
    </location>
</feature>
<dbReference type="Gene3D" id="2.60.40.1140">
    <property type="entry name" value="Collagen-binding surface protein Cna, B-type domain"/>
    <property type="match status" value="14"/>
</dbReference>
<dbReference type="Pfam" id="PF17961">
    <property type="entry name" value="Big_8"/>
    <property type="match status" value="1"/>
</dbReference>
<dbReference type="SUPFAM" id="SSF117074">
    <property type="entry name" value="Hypothetical protein PA1324"/>
    <property type="match status" value="1"/>
</dbReference>
<dbReference type="InterPro" id="IPR019931">
    <property type="entry name" value="LPXTG_anchor"/>
</dbReference>
<evidence type="ECO:0000259" key="12">
    <source>
        <dbReference type="Pfam" id="PF17802"/>
    </source>
</evidence>
<feature type="domain" description="CNA-B" evidence="10">
    <location>
        <begin position="1857"/>
        <end position="1946"/>
    </location>
</feature>
<dbReference type="InterPro" id="IPR033764">
    <property type="entry name" value="Sdr_B"/>
</dbReference>
<feature type="compositionally biased region" description="Acidic residues" evidence="6">
    <location>
        <begin position="2942"/>
        <end position="2957"/>
    </location>
</feature>
<evidence type="ECO:0000256" key="5">
    <source>
        <dbReference type="ARBA" id="ARBA00023088"/>
    </source>
</evidence>
<feature type="domain" description="CNA-B" evidence="10">
    <location>
        <begin position="1955"/>
        <end position="2042"/>
    </location>
</feature>
<dbReference type="EMBL" id="CP034465">
    <property type="protein sequence ID" value="AZP04795.1"/>
    <property type="molecule type" value="Genomic_DNA"/>
</dbReference>
<dbReference type="SUPFAM" id="SSF49401">
    <property type="entry name" value="Bacterial adhesins"/>
    <property type="match status" value="9"/>
</dbReference>
<feature type="domain" description="CNA-B" evidence="10">
    <location>
        <begin position="2716"/>
        <end position="2805"/>
    </location>
</feature>
<reference evidence="15" key="1">
    <citation type="submission" date="2018-12" db="EMBL/GenBank/DDBJ databases">
        <title>Complete genome sequencing of Jeotgalibaca sp. H21T32.</title>
        <authorList>
            <person name="Bae J.-W."/>
            <person name="Lee S.-Y."/>
        </authorList>
    </citation>
    <scope>NUCLEOTIDE SEQUENCE [LARGE SCALE GENOMIC DNA]</scope>
    <source>
        <strain evidence="15">H21T32</strain>
    </source>
</reference>
<dbReference type="InterPro" id="IPR008966">
    <property type="entry name" value="Adhesion_dom_sf"/>
</dbReference>
<feature type="domain" description="Gram-positive cocci surface proteins LPxTG" evidence="8">
    <location>
        <begin position="2991"/>
        <end position="3032"/>
    </location>
</feature>
<keyword evidence="7" id="KW-0472">Membrane</keyword>
<name>A0A3Q9BMY3_9LACT</name>
<dbReference type="InterPro" id="IPR041033">
    <property type="entry name" value="SpaA_PFL_dom_1"/>
</dbReference>
<feature type="domain" description="CNA-B" evidence="10">
    <location>
        <begin position="2051"/>
        <end position="2140"/>
    </location>
</feature>
<evidence type="ECO:0000256" key="7">
    <source>
        <dbReference type="SAM" id="Phobius"/>
    </source>
</evidence>
<feature type="domain" description="CNA-B" evidence="10">
    <location>
        <begin position="1666"/>
        <end position="1754"/>
    </location>
</feature>
<dbReference type="KEGG" id="jeh:EJN90_09185"/>
<dbReference type="InterPro" id="IPR013783">
    <property type="entry name" value="Ig-like_fold"/>
</dbReference>